<dbReference type="AlphaFoldDB" id="A0A2A9NP26"/>
<dbReference type="STRING" id="703135.A0A2A9NP26"/>
<accession>A0A2A9NP26</accession>
<gene>
    <name evidence="2" type="ORF">AMATHDRAFT_143337</name>
</gene>
<evidence type="ECO:0000313" key="2">
    <source>
        <dbReference type="EMBL" id="PFH51074.1"/>
    </source>
</evidence>
<dbReference type="Proteomes" id="UP000242287">
    <property type="component" value="Unassembled WGS sequence"/>
</dbReference>
<sequence>LLGNLINWGLYGVLTVQIYLYYLAFPKDRRWTKAVVHTIYGLEGIHTICLTYELVMVVGLNKPAVPILGGVFITTLLAPLVLGIVGTISQCLYANRIFVITQSKVTPIIICPVNTYSKKLM</sequence>
<dbReference type="EMBL" id="KZ301992">
    <property type="protein sequence ID" value="PFH51074.1"/>
    <property type="molecule type" value="Genomic_DNA"/>
</dbReference>
<organism evidence="2 3">
    <name type="scientific">Amanita thiersii Skay4041</name>
    <dbReference type="NCBI Taxonomy" id="703135"/>
    <lineage>
        <taxon>Eukaryota</taxon>
        <taxon>Fungi</taxon>
        <taxon>Dikarya</taxon>
        <taxon>Basidiomycota</taxon>
        <taxon>Agaricomycotina</taxon>
        <taxon>Agaricomycetes</taxon>
        <taxon>Agaricomycetidae</taxon>
        <taxon>Agaricales</taxon>
        <taxon>Pluteineae</taxon>
        <taxon>Amanitaceae</taxon>
        <taxon>Amanita</taxon>
    </lineage>
</organism>
<protein>
    <submittedName>
        <fullName evidence="2">Uncharacterized protein</fullName>
    </submittedName>
</protein>
<reference evidence="2 3" key="1">
    <citation type="submission" date="2014-02" db="EMBL/GenBank/DDBJ databases">
        <title>Transposable element dynamics among asymbiotic and ectomycorrhizal Amanita fungi.</title>
        <authorList>
            <consortium name="DOE Joint Genome Institute"/>
            <person name="Hess J."/>
            <person name="Skrede I."/>
            <person name="Wolfe B."/>
            <person name="LaButti K."/>
            <person name="Ohm R.A."/>
            <person name="Grigoriev I.V."/>
            <person name="Pringle A."/>
        </authorList>
    </citation>
    <scope>NUCLEOTIDE SEQUENCE [LARGE SCALE GENOMIC DNA]</scope>
    <source>
        <strain evidence="2 3">SKay4041</strain>
    </source>
</reference>
<keyword evidence="1" id="KW-0812">Transmembrane</keyword>
<dbReference type="OrthoDB" id="3053835at2759"/>
<feature type="transmembrane region" description="Helical" evidence="1">
    <location>
        <begin position="64"/>
        <end position="88"/>
    </location>
</feature>
<proteinExistence type="predicted"/>
<keyword evidence="3" id="KW-1185">Reference proteome</keyword>
<feature type="transmembrane region" description="Helical" evidence="1">
    <location>
        <begin position="6"/>
        <end position="25"/>
    </location>
</feature>
<keyword evidence="1" id="KW-1133">Transmembrane helix</keyword>
<evidence type="ECO:0000313" key="3">
    <source>
        <dbReference type="Proteomes" id="UP000242287"/>
    </source>
</evidence>
<name>A0A2A9NP26_9AGAR</name>
<feature type="non-terminal residue" evidence="2">
    <location>
        <position position="1"/>
    </location>
</feature>
<feature type="transmembrane region" description="Helical" evidence="1">
    <location>
        <begin position="37"/>
        <end position="58"/>
    </location>
</feature>
<evidence type="ECO:0000256" key="1">
    <source>
        <dbReference type="SAM" id="Phobius"/>
    </source>
</evidence>
<keyword evidence="1" id="KW-0472">Membrane</keyword>